<dbReference type="Proteomes" id="UP000765509">
    <property type="component" value="Unassembled WGS sequence"/>
</dbReference>
<feature type="region of interest" description="Disordered" evidence="1">
    <location>
        <begin position="1"/>
        <end position="42"/>
    </location>
</feature>
<evidence type="ECO:0000313" key="3">
    <source>
        <dbReference type="Proteomes" id="UP000765509"/>
    </source>
</evidence>
<comment type="caution">
    <text evidence="2">The sequence shown here is derived from an EMBL/GenBank/DDBJ whole genome shotgun (WGS) entry which is preliminary data.</text>
</comment>
<proteinExistence type="predicted"/>
<evidence type="ECO:0000313" key="2">
    <source>
        <dbReference type="EMBL" id="MBW0572174.1"/>
    </source>
</evidence>
<reference evidence="2" key="1">
    <citation type="submission" date="2021-03" db="EMBL/GenBank/DDBJ databases">
        <title>Draft genome sequence of rust myrtle Austropuccinia psidii MF-1, a brazilian biotype.</title>
        <authorList>
            <person name="Quecine M.C."/>
            <person name="Pachon D.M.R."/>
            <person name="Bonatelli M.L."/>
            <person name="Correr F.H."/>
            <person name="Franceschini L.M."/>
            <person name="Leite T.F."/>
            <person name="Margarido G.R.A."/>
            <person name="Almeida C.A."/>
            <person name="Ferrarezi J.A."/>
            <person name="Labate C.A."/>
        </authorList>
    </citation>
    <scope>NUCLEOTIDE SEQUENCE</scope>
    <source>
        <strain evidence="2">MF-1</strain>
    </source>
</reference>
<evidence type="ECO:0000256" key="1">
    <source>
        <dbReference type="SAM" id="MobiDB-lite"/>
    </source>
</evidence>
<protein>
    <submittedName>
        <fullName evidence="2">Uncharacterized protein</fullName>
    </submittedName>
</protein>
<sequence length="210" mass="24113">MSSNAMNGLPSEFHRENSGSSSQNPPREDDSMINSDKENHKSIHTEFTGKQSIFLQDFEIVVIEDAGVQNESQEGQEEINSGENQQRAKMNKRDFQGRKNQITRLVTRNNIPSQASTESVYLHEFIYFLMGMPSSVDSFPPNPTKDEEEFHILWVNICAKHMKTHLETFEYGLRDHPISECKILVKQETPSISQQLQPPEFQPSHYIINS</sequence>
<feature type="compositionally biased region" description="Polar residues" evidence="1">
    <location>
        <begin position="69"/>
        <end position="88"/>
    </location>
</feature>
<feature type="compositionally biased region" description="Basic and acidic residues" evidence="1">
    <location>
        <begin position="26"/>
        <end position="42"/>
    </location>
</feature>
<organism evidence="2 3">
    <name type="scientific">Austropuccinia psidii MF-1</name>
    <dbReference type="NCBI Taxonomy" id="1389203"/>
    <lineage>
        <taxon>Eukaryota</taxon>
        <taxon>Fungi</taxon>
        <taxon>Dikarya</taxon>
        <taxon>Basidiomycota</taxon>
        <taxon>Pucciniomycotina</taxon>
        <taxon>Pucciniomycetes</taxon>
        <taxon>Pucciniales</taxon>
        <taxon>Sphaerophragmiaceae</taxon>
        <taxon>Austropuccinia</taxon>
    </lineage>
</organism>
<gene>
    <name evidence="2" type="ORF">O181_111889</name>
</gene>
<dbReference type="OrthoDB" id="2506783at2759"/>
<accession>A0A9Q3K0W5</accession>
<feature type="region of interest" description="Disordered" evidence="1">
    <location>
        <begin position="69"/>
        <end position="95"/>
    </location>
</feature>
<dbReference type="AlphaFoldDB" id="A0A9Q3K0W5"/>
<dbReference type="EMBL" id="AVOT02089604">
    <property type="protein sequence ID" value="MBW0572174.1"/>
    <property type="molecule type" value="Genomic_DNA"/>
</dbReference>
<keyword evidence="3" id="KW-1185">Reference proteome</keyword>
<name>A0A9Q3K0W5_9BASI</name>